<dbReference type="SMART" id="SM00184">
    <property type="entry name" value="RING"/>
    <property type="match status" value="1"/>
</dbReference>
<dbReference type="PANTHER" id="PTHR46539:SF1">
    <property type="entry name" value="E3 UBIQUITIN-PROTEIN LIGASE ATL42"/>
    <property type="match status" value="1"/>
</dbReference>
<feature type="region of interest" description="Disordered" evidence="11">
    <location>
        <begin position="157"/>
        <end position="197"/>
    </location>
</feature>
<feature type="compositionally biased region" description="Basic and acidic residues" evidence="11">
    <location>
        <begin position="485"/>
        <end position="494"/>
    </location>
</feature>
<comment type="pathway">
    <text evidence="2">Protein modification; protein ubiquitination.</text>
</comment>
<keyword evidence="5 10" id="KW-0863">Zinc-finger</keyword>
<feature type="transmembrane region" description="Helical" evidence="12">
    <location>
        <begin position="128"/>
        <end position="146"/>
    </location>
</feature>
<feature type="compositionally biased region" description="Polar residues" evidence="11">
    <location>
        <begin position="167"/>
        <end position="197"/>
    </location>
</feature>
<dbReference type="EMBL" id="MU157834">
    <property type="protein sequence ID" value="KAF9531633.1"/>
    <property type="molecule type" value="Genomic_DNA"/>
</dbReference>
<evidence type="ECO:0000256" key="8">
    <source>
        <dbReference type="ARBA" id="ARBA00022989"/>
    </source>
</evidence>
<evidence type="ECO:0000313" key="14">
    <source>
        <dbReference type="EMBL" id="KAF9531633.1"/>
    </source>
</evidence>
<dbReference type="SUPFAM" id="SSF57850">
    <property type="entry name" value="RING/U-box"/>
    <property type="match status" value="1"/>
</dbReference>
<gene>
    <name evidence="14" type="ORF">CPB83DRAFT_868000</name>
</gene>
<dbReference type="InterPro" id="IPR013083">
    <property type="entry name" value="Znf_RING/FYVE/PHD"/>
</dbReference>
<evidence type="ECO:0000256" key="5">
    <source>
        <dbReference type="ARBA" id="ARBA00022771"/>
    </source>
</evidence>
<evidence type="ECO:0000256" key="7">
    <source>
        <dbReference type="ARBA" id="ARBA00022833"/>
    </source>
</evidence>
<evidence type="ECO:0000256" key="3">
    <source>
        <dbReference type="ARBA" id="ARBA00022692"/>
    </source>
</evidence>
<feature type="transmembrane region" description="Helical" evidence="12">
    <location>
        <begin position="261"/>
        <end position="283"/>
    </location>
</feature>
<reference evidence="14" key="1">
    <citation type="submission" date="2020-11" db="EMBL/GenBank/DDBJ databases">
        <authorList>
            <consortium name="DOE Joint Genome Institute"/>
            <person name="Ahrendt S."/>
            <person name="Riley R."/>
            <person name="Andreopoulos W."/>
            <person name="Labutti K."/>
            <person name="Pangilinan J."/>
            <person name="Ruiz-Duenas F.J."/>
            <person name="Barrasa J.M."/>
            <person name="Sanchez-Garcia M."/>
            <person name="Camarero S."/>
            <person name="Miyauchi S."/>
            <person name="Serrano A."/>
            <person name="Linde D."/>
            <person name="Babiker R."/>
            <person name="Drula E."/>
            <person name="Ayuso-Fernandez I."/>
            <person name="Pacheco R."/>
            <person name="Padilla G."/>
            <person name="Ferreira P."/>
            <person name="Barriuso J."/>
            <person name="Kellner H."/>
            <person name="Castanera R."/>
            <person name="Alfaro M."/>
            <person name="Ramirez L."/>
            <person name="Pisabarro A.G."/>
            <person name="Kuo A."/>
            <person name="Tritt A."/>
            <person name="Lipzen A."/>
            <person name="He G."/>
            <person name="Yan M."/>
            <person name="Ng V."/>
            <person name="Cullen D."/>
            <person name="Martin F."/>
            <person name="Rosso M.-N."/>
            <person name="Henrissat B."/>
            <person name="Hibbett D."/>
            <person name="Martinez A.T."/>
            <person name="Grigoriev I.V."/>
        </authorList>
    </citation>
    <scope>NUCLEOTIDE SEQUENCE</scope>
    <source>
        <strain evidence="14">CBS 506.95</strain>
    </source>
</reference>
<dbReference type="GO" id="GO:0016020">
    <property type="term" value="C:membrane"/>
    <property type="evidence" value="ECO:0007669"/>
    <property type="project" value="UniProtKB-SubCell"/>
</dbReference>
<dbReference type="PANTHER" id="PTHR46539">
    <property type="entry name" value="E3 UBIQUITIN-PROTEIN LIGASE ATL42"/>
    <property type="match status" value="1"/>
</dbReference>
<dbReference type="AlphaFoldDB" id="A0A9P6JT74"/>
<keyword evidence="3 12" id="KW-0812">Transmembrane</keyword>
<evidence type="ECO:0000256" key="1">
    <source>
        <dbReference type="ARBA" id="ARBA00004370"/>
    </source>
</evidence>
<dbReference type="GO" id="GO:0008270">
    <property type="term" value="F:zinc ion binding"/>
    <property type="evidence" value="ECO:0007669"/>
    <property type="project" value="UniProtKB-KW"/>
</dbReference>
<feature type="transmembrane region" description="Helical" evidence="12">
    <location>
        <begin position="239"/>
        <end position="255"/>
    </location>
</feature>
<dbReference type="InterPro" id="IPR001841">
    <property type="entry name" value="Znf_RING"/>
</dbReference>
<comment type="subcellular location">
    <subcellularLocation>
        <location evidence="1">Membrane</location>
    </subcellularLocation>
</comment>
<sequence>MSALPSIEIPVRRIQSEPQLSSPANVRAPEQLRTPVVIESSPQLPNQASVPSSPTGGSTLTRVLAVFGFGRAATHQRKSLVSVIWNLAWGVSQITVITIVLILTGVLFKDPRNREVSEWRACSRPLGVWASLWIARVVLASGLAYWEFRRDRVLHPPPDTERANGSPRVQQSSASTPNGTITASPGNTSTPSAESPTLSNSILYSRLTLLSSLITLSWFLTAHVLAYTSIETCRHTSPHLWWLVFGIMCIMYLMILEVVVLGFVVLIIAPILFIFWNIILICLGRHPMQNPGVITPDVGKLSKAVVDKIPLAIYIPPPPSLDGLDAEKGSQTPHMYPPKPSDEKPVRTRFMLLRNLSSFASAKKRPREKVPDVDTANVTSPAWFDNWEKTEYPFVTLDGNRATCAICLMDFEEPKRKEDNKDNNKDEAKKEEEMKEIDKSKVSVTAELGGDNVDIYGTVSQVVDEAVVSAGGPTTVPNLPIPQEDSNRDLKLSDAGEGSQPLRLLECGHAFHKTCVDPWLTDVSGRCPVCQRPVVEPKGGKSQRG</sequence>
<evidence type="ECO:0000256" key="12">
    <source>
        <dbReference type="SAM" id="Phobius"/>
    </source>
</evidence>
<keyword evidence="7" id="KW-0862">Zinc</keyword>
<keyword evidence="6" id="KW-0833">Ubl conjugation pathway</keyword>
<evidence type="ECO:0000256" key="9">
    <source>
        <dbReference type="ARBA" id="ARBA00023136"/>
    </source>
</evidence>
<keyword evidence="4" id="KW-0479">Metal-binding</keyword>
<feature type="region of interest" description="Disordered" evidence="11">
    <location>
        <begin position="474"/>
        <end position="495"/>
    </location>
</feature>
<feature type="region of interest" description="Disordered" evidence="11">
    <location>
        <begin position="416"/>
        <end position="439"/>
    </location>
</feature>
<feature type="domain" description="RING-type" evidence="13">
    <location>
        <begin position="504"/>
        <end position="531"/>
    </location>
</feature>
<evidence type="ECO:0000256" key="4">
    <source>
        <dbReference type="ARBA" id="ARBA00022723"/>
    </source>
</evidence>
<accession>A0A9P6JT74</accession>
<keyword evidence="9 12" id="KW-0472">Membrane</keyword>
<feature type="transmembrane region" description="Helical" evidence="12">
    <location>
        <begin position="207"/>
        <end position="227"/>
    </location>
</feature>
<dbReference type="GO" id="GO:0051603">
    <property type="term" value="P:proteolysis involved in protein catabolic process"/>
    <property type="evidence" value="ECO:0007669"/>
    <property type="project" value="UniProtKB-ARBA"/>
</dbReference>
<protein>
    <recommendedName>
        <fullName evidence="13">RING-type domain-containing protein</fullName>
    </recommendedName>
</protein>
<evidence type="ECO:0000256" key="10">
    <source>
        <dbReference type="PROSITE-ProRule" id="PRU00175"/>
    </source>
</evidence>
<dbReference type="Gene3D" id="3.30.40.10">
    <property type="entry name" value="Zinc/RING finger domain, C3HC4 (zinc finger)"/>
    <property type="match status" value="1"/>
</dbReference>
<comment type="caution">
    <text evidence="14">The sequence shown here is derived from an EMBL/GenBank/DDBJ whole genome shotgun (WGS) entry which is preliminary data.</text>
</comment>
<evidence type="ECO:0000259" key="13">
    <source>
        <dbReference type="PROSITE" id="PS50089"/>
    </source>
</evidence>
<evidence type="ECO:0000256" key="6">
    <source>
        <dbReference type="ARBA" id="ARBA00022786"/>
    </source>
</evidence>
<dbReference type="PROSITE" id="PS50089">
    <property type="entry name" value="ZF_RING_2"/>
    <property type="match status" value="1"/>
</dbReference>
<dbReference type="Proteomes" id="UP000807306">
    <property type="component" value="Unassembled WGS sequence"/>
</dbReference>
<keyword evidence="8 12" id="KW-1133">Transmembrane helix</keyword>
<proteinExistence type="predicted"/>
<dbReference type="Pfam" id="PF12678">
    <property type="entry name" value="zf-rbx1"/>
    <property type="match status" value="1"/>
</dbReference>
<evidence type="ECO:0000256" key="11">
    <source>
        <dbReference type="SAM" id="MobiDB-lite"/>
    </source>
</evidence>
<dbReference type="OrthoDB" id="8062037at2759"/>
<dbReference type="InterPro" id="IPR024766">
    <property type="entry name" value="Znf_RING_H2"/>
</dbReference>
<evidence type="ECO:0000256" key="2">
    <source>
        <dbReference type="ARBA" id="ARBA00004906"/>
    </source>
</evidence>
<evidence type="ECO:0000313" key="15">
    <source>
        <dbReference type="Proteomes" id="UP000807306"/>
    </source>
</evidence>
<organism evidence="14 15">
    <name type="scientific">Crepidotus variabilis</name>
    <dbReference type="NCBI Taxonomy" id="179855"/>
    <lineage>
        <taxon>Eukaryota</taxon>
        <taxon>Fungi</taxon>
        <taxon>Dikarya</taxon>
        <taxon>Basidiomycota</taxon>
        <taxon>Agaricomycotina</taxon>
        <taxon>Agaricomycetes</taxon>
        <taxon>Agaricomycetidae</taxon>
        <taxon>Agaricales</taxon>
        <taxon>Agaricineae</taxon>
        <taxon>Crepidotaceae</taxon>
        <taxon>Crepidotus</taxon>
    </lineage>
</organism>
<name>A0A9P6JT74_9AGAR</name>
<feature type="transmembrane region" description="Helical" evidence="12">
    <location>
        <begin position="87"/>
        <end position="108"/>
    </location>
</feature>
<keyword evidence="15" id="KW-1185">Reference proteome</keyword>